<reference evidence="2 3" key="1">
    <citation type="submission" date="2019-11" db="EMBL/GenBank/DDBJ databases">
        <title>Description of Pedobacter sp. LMG 31462T.</title>
        <authorList>
            <person name="Carlier A."/>
            <person name="Qi S."/>
            <person name="Vandamme P."/>
        </authorList>
    </citation>
    <scope>NUCLEOTIDE SEQUENCE [LARGE SCALE GENOMIC DNA]</scope>
    <source>
        <strain evidence="2 3">LMG 31462</strain>
    </source>
</reference>
<evidence type="ECO:0000259" key="1">
    <source>
        <dbReference type="Pfam" id="PF02627"/>
    </source>
</evidence>
<dbReference type="SUPFAM" id="SSF69118">
    <property type="entry name" value="AhpD-like"/>
    <property type="match status" value="1"/>
</dbReference>
<organism evidence="2 3">
    <name type="scientific">Pedobacter gandavensis</name>
    <dbReference type="NCBI Taxonomy" id="2679963"/>
    <lineage>
        <taxon>Bacteria</taxon>
        <taxon>Pseudomonadati</taxon>
        <taxon>Bacteroidota</taxon>
        <taxon>Sphingobacteriia</taxon>
        <taxon>Sphingobacteriales</taxon>
        <taxon>Sphingobacteriaceae</taxon>
        <taxon>Pedobacter</taxon>
    </lineage>
</organism>
<evidence type="ECO:0000313" key="2">
    <source>
        <dbReference type="EMBL" id="MBB2147747.1"/>
    </source>
</evidence>
<proteinExistence type="predicted"/>
<dbReference type="EMBL" id="WNXC01000001">
    <property type="protein sequence ID" value="MBB2147747.1"/>
    <property type="molecule type" value="Genomic_DNA"/>
</dbReference>
<dbReference type="Gene3D" id="1.20.1290.10">
    <property type="entry name" value="AhpD-like"/>
    <property type="match status" value="1"/>
</dbReference>
<dbReference type="InterPro" id="IPR029032">
    <property type="entry name" value="AhpD-like"/>
</dbReference>
<dbReference type="InterPro" id="IPR004675">
    <property type="entry name" value="AhpD_core"/>
</dbReference>
<dbReference type="InterPro" id="IPR003779">
    <property type="entry name" value="CMD-like"/>
</dbReference>
<dbReference type="Pfam" id="PF02627">
    <property type="entry name" value="CMD"/>
    <property type="match status" value="1"/>
</dbReference>
<dbReference type="Proteomes" id="UP000636110">
    <property type="component" value="Unassembled WGS sequence"/>
</dbReference>
<dbReference type="RefSeq" id="WP_182953062.1">
    <property type="nucleotide sequence ID" value="NZ_WNXC01000001.1"/>
</dbReference>
<feature type="domain" description="Carboxymuconolactone decarboxylase-like" evidence="1">
    <location>
        <begin position="12"/>
        <end position="94"/>
    </location>
</feature>
<sequence length="148" mass="16701">MSNHMNMQEINPKAYQAMFALEGFMATCSLSKNYKELIKIRASQINGCAYCLDMHTKDALKNGESPQRIYTLSAWRETSFFTEEEMAILAFTEELTLIPSGISETTQARAAALFSEIELTEIIMAIVTINAWNRIAISTHLKPIMDPK</sequence>
<dbReference type="NCBIfam" id="TIGR00778">
    <property type="entry name" value="ahpD_dom"/>
    <property type="match status" value="1"/>
</dbReference>
<gene>
    <name evidence="2" type="ORF">GM920_02365</name>
</gene>
<dbReference type="PANTHER" id="PTHR35446">
    <property type="entry name" value="SI:CH211-175M2.5"/>
    <property type="match status" value="1"/>
</dbReference>
<comment type="caution">
    <text evidence="2">The sequence shown here is derived from an EMBL/GenBank/DDBJ whole genome shotgun (WGS) entry which is preliminary data.</text>
</comment>
<accession>A0ABR6ERR8</accession>
<dbReference type="PANTHER" id="PTHR35446:SF2">
    <property type="entry name" value="CARBOXYMUCONOLACTONE DECARBOXYLASE-LIKE DOMAIN-CONTAINING PROTEIN"/>
    <property type="match status" value="1"/>
</dbReference>
<protein>
    <submittedName>
        <fullName evidence="2">Carboxymuconolactone decarboxylase family protein</fullName>
    </submittedName>
</protein>
<evidence type="ECO:0000313" key="3">
    <source>
        <dbReference type="Proteomes" id="UP000636110"/>
    </source>
</evidence>
<keyword evidence="3" id="KW-1185">Reference proteome</keyword>
<name>A0ABR6ERR8_9SPHI</name>